<dbReference type="SUPFAM" id="SSF53335">
    <property type="entry name" value="S-adenosyl-L-methionine-dependent methyltransferases"/>
    <property type="match status" value="1"/>
</dbReference>
<comment type="caution">
    <text evidence="1">The sequence shown here is derived from an EMBL/GenBank/DDBJ whole genome shotgun (WGS) entry which is preliminary data.</text>
</comment>
<gene>
    <name evidence="1" type="ORF">K4A83_20800</name>
</gene>
<evidence type="ECO:0000313" key="2">
    <source>
        <dbReference type="Proteomes" id="UP001526426"/>
    </source>
</evidence>
<accession>A0ABT3LB02</accession>
<dbReference type="Gene3D" id="3.40.50.150">
    <property type="entry name" value="Vaccinia Virus protein VP39"/>
    <property type="match status" value="1"/>
</dbReference>
<name>A0ABT3LB02_9CYAN</name>
<dbReference type="InterPro" id="IPR029063">
    <property type="entry name" value="SAM-dependent_MTases_sf"/>
</dbReference>
<dbReference type="GO" id="GO:0032259">
    <property type="term" value="P:methylation"/>
    <property type="evidence" value="ECO:0007669"/>
    <property type="project" value="UniProtKB-KW"/>
</dbReference>
<organism evidence="1 2">
    <name type="scientific">Spirulina subsalsa FACHB-351</name>
    <dbReference type="NCBI Taxonomy" id="234711"/>
    <lineage>
        <taxon>Bacteria</taxon>
        <taxon>Bacillati</taxon>
        <taxon>Cyanobacteriota</taxon>
        <taxon>Cyanophyceae</taxon>
        <taxon>Spirulinales</taxon>
        <taxon>Spirulinaceae</taxon>
        <taxon>Spirulina</taxon>
    </lineage>
</organism>
<proteinExistence type="predicted"/>
<reference evidence="1 2" key="1">
    <citation type="submission" date="2021-08" db="EMBL/GenBank/DDBJ databases">
        <title>Draft genome sequence of Spirulina subsalsa with high tolerance to salinity and hype-accumulation of phycocyanin.</title>
        <authorList>
            <person name="Pei H."/>
            <person name="Jiang L."/>
        </authorList>
    </citation>
    <scope>NUCLEOTIDE SEQUENCE [LARGE SCALE GENOMIC DNA]</scope>
    <source>
        <strain evidence="1 2">FACHB-351</strain>
    </source>
</reference>
<dbReference type="Proteomes" id="UP001526426">
    <property type="component" value="Unassembled WGS sequence"/>
</dbReference>
<sequence length="215" mass="24618">MDSLQKMLRNQQDILAMQYLAPLSGEYLPWSGYAMRPSGLVQVVNEIVINQRSKIVECGAGVSTLYIARLLRQKGGHLYTIEHNLDWMNWIQGELEREELSHLVTLIYAPLQATDLSLENTLWYDTEILNATRSSLQGIDLLLVDGPPAYEESIQYSRYPAVPYFLPQFARDVTVVLDDANREGEKEILKRWKGLLKVGFEQKEGYIAIARLRTD</sequence>
<dbReference type="EMBL" id="JAIHOM010000162">
    <property type="protein sequence ID" value="MCW6038691.1"/>
    <property type="molecule type" value="Genomic_DNA"/>
</dbReference>
<keyword evidence="1" id="KW-0489">Methyltransferase</keyword>
<evidence type="ECO:0000313" key="1">
    <source>
        <dbReference type="EMBL" id="MCW6038691.1"/>
    </source>
</evidence>
<protein>
    <submittedName>
        <fullName evidence="1">Class I SAM-dependent methyltransferase</fullName>
    </submittedName>
</protein>
<dbReference type="Pfam" id="PF13578">
    <property type="entry name" value="Methyltransf_24"/>
    <property type="match status" value="1"/>
</dbReference>
<dbReference type="GO" id="GO:0008168">
    <property type="term" value="F:methyltransferase activity"/>
    <property type="evidence" value="ECO:0007669"/>
    <property type="project" value="UniProtKB-KW"/>
</dbReference>
<dbReference type="RefSeq" id="WP_265266614.1">
    <property type="nucleotide sequence ID" value="NZ_JAIHOM010000162.1"/>
</dbReference>
<keyword evidence="1" id="KW-0808">Transferase</keyword>
<keyword evidence="2" id="KW-1185">Reference proteome</keyword>